<accession>A0A1B6IVA7</accession>
<dbReference type="EMBL" id="GECU01016835">
    <property type="protein sequence ID" value="JAS90871.1"/>
    <property type="molecule type" value="Transcribed_RNA"/>
</dbReference>
<organism evidence="3">
    <name type="scientific">Homalodisca liturata</name>
    <dbReference type="NCBI Taxonomy" id="320908"/>
    <lineage>
        <taxon>Eukaryota</taxon>
        <taxon>Metazoa</taxon>
        <taxon>Ecdysozoa</taxon>
        <taxon>Arthropoda</taxon>
        <taxon>Hexapoda</taxon>
        <taxon>Insecta</taxon>
        <taxon>Pterygota</taxon>
        <taxon>Neoptera</taxon>
        <taxon>Paraneoptera</taxon>
        <taxon>Hemiptera</taxon>
        <taxon>Auchenorrhyncha</taxon>
        <taxon>Membracoidea</taxon>
        <taxon>Cicadellidae</taxon>
        <taxon>Cicadellinae</taxon>
        <taxon>Proconiini</taxon>
        <taxon>Homalodisca</taxon>
    </lineage>
</organism>
<feature type="chain" id="PRO_5008585435" description="DUF4794 domain-containing protein" evidence="2">
    <location>
        <begin position="22"/>
        <end position="315"/>
    </location>
</feature>
<keyword evidence="2" id="KW-0732">Signal</keyword>
<feature type="compositionally biased region" description="Basic and acidic residues" evidence="1">
    <location>
        <begin position="296"/>
        <end position="307"/>
    </location>
</feature>
<gene>
    <name evidence="3" type="ORF">g.7973</name>
</gene>
<protein>
    <recommendedName>
        <fullName evidence="4">DUF4794 domain-containing protein</fullName>
    </recommendedName>
</protein>
<name>A0A1B6IVA7_9HEMI</name>
<sequence>MVSLTMTGLGVLSLLVAGVSCVVPGFGFPAAYPPPTPPLAIIAESPYSVAKYSARVPLLMVDRSTLTMIRNAEISAVSPTEPLVTCRTGNRFVTEATPAVQVVLKQPMYISPHQHSVQFPAELSVLYGGLRMGLPVGAVVAPVPHQGFNGPHLVRVVYAIPSGPLPLQYPYYDPFSYRAPVYPQTQVLPIAPFQVSYRPSHQYTSVAAPAPQEVSNAIADVKRPKPPTVTVLKFPSTLASPEVLYYQPPLDDSELGNRGPPEAIAPAGIVQSSQPVASLESFLNSKESPELSALREQAEKNKDKVDESNQGVESL</sequence>
<evidence type="ECO:0000313" key="3">
    <source>
        <dbReference type="EMBL" id="JAS90871.1"/>
    </source>
</evidence>
<reference evidence="3" key="1">
    <citation type="submission" date="2015-11" db="EMBL/GenBank/DDBJ databases">
        <title>De novo transcriptome assembly of four potential Pierce s Disease insect vectors from Arizona vineyards.</title>
        <authorList>
            <person name="Tassone E.E."/>
        </authorList>
    </citation>
    <scope>NUCLEOTIDE SEQUENCE</scope>
</reference>
<evidence type="ECO:0000256" key="1">
    <source>
        <dbReference type="SAM" id="MobiDB-lite"/>
    </source>
</evidence>
<evidence type="ECO:0008006" key="4">
    <source>
        <dbReference type="Google" id="ProtNLM"/>
    </source>
</evidence>
<feature type="region of interest" description="Disordered" evidence="1">
    <location>
        <begin position="280"/>
        <end position="315"/>
    </location>
</feature>
<evidence type="ECO:0000256" key="2">
    <source>
        <dbReference type="SAM" id="SignalP"/>
    </source>
</evidence>
<dbReference type="AlphaFoldDB" id="A0A1B6IVA7"/>
<proteinExistence type="predicted"/>
<feature type="signal peptide" evidence="2">
    <location>
        <begin position="1"/>
        <end position="21"/>
    </location>
</feature>